<dbReference type="SUPFAM" id="SSF47095">
    <property type="entry name" value="HMG-box"/>
    <property type="match status" value="1"/>
</dbReference>
<proteinExistence type="predicted"/>
<dbReference type="FunFam" id="1.10.30.10:FF:000041">
    <property type="entry name" value="HMG box family protein"/>
    <property type="match status" value="1"/>
</dbReference>
<sequence>MATVPIAIKPVVESTDTATELLWQDALRHLDYTNNEVLLPTNVIDTIGQSNMDKIKSRLSGEADMYKSALIGGPVVAFVDESINALRIMRTPAFSGSVISVASHELAQKSVKERAVSPSKSHGKAVIQSKNAKIPRPPNAFILYRQEHHPKIREAHPEFHNNDISIAVMLGKQWKAEPEDVKAQYKALAESAKRKHAEDYPDYQYAPRKPSEKKRRGSSRQYPKHQDLTPLFEPSSPASAPSSVQTPAVSPAMSAEDIRVHEFGTQDLSPMNFTFNAPIPEGWVVDANAFSGFNPIDPFDTLVHQVQNDNKNVLFQDYNFVDSDVIEGGDLSEFINWY</sequence>
<dbReference type="EMBL" id="KV878352">
    <property type="protein sequence ID" value="OJJ43406.1"/>
    <property type="molecule type" value="Genomic_DNA"/>
</dbReference>
<dbReference type="GO" id="GO:0001228">
    <property type="term" value="F:DNA-binding transcription activator activity, RNA polymerase II-specific"/>
    <property type="evidence" value="ECO:0007669"/>
    <property type="project" value="TreeGrafter"/>
</dbReference>
<evidence type="ECO:0000256" key="1">
    <source>
        <dbReference type="ARBA" id="ARBA00023015"/>
    </source>
</evidence>
<dbReference type="PANTHER" id="PTHR10270">
    <property type="entry name" value="SOX TRANSCRIPTION FACTOR"/>
    <property type="match status" value="1"/>
</dbReference>
<dbReference type="Proteomes" id="UP000184188">
    <property type="component" value="Unassembled WGS sequence"/>
</dbReference>
<dbReference type="GO" id="GO:0000978">
    <property type="term" value="F:RNA polymerase II cis-regulatory region sequence-specific DNA binding"/>
    <property type="evidence" value="ECO:0007669"/>
    <property type="project" value="TreeGrafter"/>
</dbReference>
<dbReference type="STRING" id="1073090.A0A1L9S8C5"/>
<dbReference type="PROSITE" id="PS50118">
    <property type="entry name" value="HMG_BOX_2"/>
    <property type="match status" value="1"/>
</dbReference>
<evidence type="ECO:0000259" key="6">
    <source>
        <dbReference type="PROSITE" id="PS50118"/>
    </source>
</evidence>
<evidence type="ECO:0000256" key="4">
    <source>
        <dbReference type="PROSITE-ProRule" id="PRU00267"/>
    </source>
</evidence>
<gene>
    <name evidence="7" type="ORF">ASPZODRAFT_146122</name>
</gene>
<dbReference type="Pfam" id="PF00505">
    <property type="entry name" value="HMG_box"/>
    <property type="match status" value="1"/>
</dbReference>
<keyword evidence="8" id="KW-1185">Reference proteome</keyword>
<feature type="domain" description="HMG box" evidence="6">
    <location>
        <begin position="134"/>
        <end position="204"/>
    </location>
</feature>
<feature type="DNA-binding region" description="HMG box" evidence="4">
    <location>
        <begin position="134"/>
        <end position="204"/>
    </location>
</feature>
<dbReference type="OrthoDB" id="6247875at2759"/>
<evidence type="ECO:0000313" key="8">
    <source>
        <dbReference type="Proteomes" id="UP000184188"/>
    </source>
</evidence>
<evidence type="ECO:0000256" key="2">
    <source>
        <dbReference type="ARBA" id="ARBA00023125"/>
    </source>
</evidence>
<dbReference type="GO" id="GO:0000122">
    <property type="term" value="P:negative regulation of transcription by RNA polymerase II"/>
    <property type="evidence" value="ECO:0007669"/>
    <property type="project" value="TreeGrafter"/>
</dbReference>
<evidence type="ECO:0000256" key="3">
    <source>
        <dbReference type="ARBA" id="ARBA00023163"/>
    </source>
</evidence>
<keyword evidence="4" id="KW-0539">Nucleus</keyword>
<dbReference type="RefSeq" id="XP_022577916.1">
    <property type="nucleotide sequence ID" value="XM_022725146.1"/>
</dbReference>
<dbReference type="GeneID" id="34611611"/>
<dbReference type="PANTHER" id="PTHR10270:SF161">
    <property type="entry name" value="SEX-DETERMINING REGION Y PROTEIN"/>
    <property type="match status" value="1"/>
</dbReference>
<keyword evidence="2 4" id="KW-0238">DNA-binding</keyword>
<dbReference type="SMART" id="SM00398">
    <property type="entry name" value="HMG"/>
    <property type="match status" value="1"/>
</dbReference>
<dbReference type="VEuPathDB" id="FungiDB:ASPZODRAFT_146122"/>
<feature type="compositionally biased region" description="Low complexity" evidence="5">
    <location>
        <begin position="234"/>
        <end position="249"/>
    </location>
</feature>
<evidence type="ECO:0000256" key="5">
    <source>
        <dbReference type="SAM" id="MobiDB-lite"/>
    </source>
</evidence>
<dbReference type="GO" id="GO:0005634">
    <property type="term" value="C:nucleus"/>
    <property type="evidence" value="ECO:0007669"/>
    <property type="project" value="UniProtKB-UniRule"/>
</dbReference>
<dbReference type="InterPro" id="IPR050140">
    <property type="entry name" value="SRY-related_HMG-box_TF-like"/>
</dbReference>
<organism evidence="7 8">
    <name type="scientific">Penicilliopsis zonata CBS 506.65</name>
    <dbReference type="NCBI Taxonomy" id="1073090"/>
    <lineage>
        <taxon>Eukaryota</taxon>
        <taxon>Fungi</taxon>
        <taxon>Dikarya</taxon>
        <taxon>Ascomycota</taxon>
        <taxon>Pezizomycotina</taxon>
        <taxon>Eurotiomycetes</taxon>
        <taxon>Eurotiomycetidae</taxon>
        <taxon>Eurotiales</taxon>
        <taxon>Aspergillaceae</taxon>
        <taxon>Penicilliopsis</taxon>
    </lineage>
</organism>
<feature type="region of interest" description="Disordered" evidence="5">
    <location>
        <begin position="192"/>
        <end position="249"/>
    </location>
</feature>
<dbReference type="AlphaFoldDB" id="A0A1L9S8C5"/>
<dbReference type="InterPro" id="IPR009071">
    <property type="entry name" value="HMG_box_dom"/>
</dbReference>
<dbReference type="CDD" id="cd01389">
    <property type="entry name" value="HMG-box_ROX1-like"/>
    <property type="match status" value="1"/>
</dbReference>
<accession>A0A1L9S8C5</accession>
<keyword evidence="3" id="KW-0804">Transcription</keyword>
<keyword evidence="1" id="KW-0805">Transcription regulation</keyword>
<protein>
    <recommendedName>
        <fullName evidence="6">HMG box domain-containing protein</fullName>
    </recommendedName>
</protein>
<evidence type="ECO:0000313" key="7">
    <source>
        <dbReference type="EMBL" id="OJJ43406.1"/>
    </source>
</evidence>
<name>A0A1L9S8C5_9EURO</name>
<dbReference type="InterPro" id="IPR036910">
    <property type="entry name" value="HMG_box_dom_sf"/>
</dbReference>
<reference evidence="8" key="1">
    <citation type="journal article" date="2017" name="Genome Biol.">
        <title>Comparative genomics reveals high biological diversity and specific adaptations in the industrially and medically important fungal genus Aspergillus.</title>
        <authorList>
            <person name="de Vries R.P."/>
            <person name="Riley R."/>
            <person name="Wiebenga A."/>
            <person name="Aguilar-Osorio G."/>
            <person name="Amillis S."/>
            <person name="Uchima C.A."/>
            <person name="Anderluh G."/>
            <person name="Asadollahi M."/>
            <person name="Askin M."/>
            <person name="Barry K."/>
            <person name="Battaglia E."/>
            <person name="Bayram O."/>
            <person name="Benocci T."/>
            <person name="Braus-Stromeyer S.A."/>
            <person name="Caldana C."/>
            <person name="Canovas D."/>
            <person name="Cerqueira G.C."/>
            <person name="Chen F."/>
            <person name="Chen W."/>
            <person name="Choi C."/>
            <person name="Clum A."/>
            <person name="Dos Santos R.A."/>
            <person name="Damasio A.R."/>
            <person name="Diallinas G."/>
            <person name="Emri T."/>
            <person name="Fekete E."/>
            <person name="Flipphi M."/>
            <person name="Freyberg S."/>
            <person name="Gallo A."/>
            <person name="Gournas C."/>
            <person name="Habgood R."/>
            <person name="Hainaut M."/>
            <person name="Harispe M.L."/>
            <person name="Henrissat B."/>
            <person name="Hilden K.S."/>
            <person name="Hope R."/>
            <person name="Hossain A."/>
            <person name="Karabika E."/>
            <person name="Karaffa L."/>
            <person name="Karanyi Z."/>
            <person name="Krasevec N."/>
            <person name="Kuo A."/>
            <person name="Kusch H."/>
            <person name="LaButti K."/>
            <person name="Lagendijk E.L."/>
            <person name="Lapidus A."/>
            <person name="Levasseur A."/>
            <person name="Lindquist E."/>
            <person name="Lipzen A."/>
            <person name="Logrieco A.F."/>
            <person name="MacCabe A."/>
            <person name="Maekelae M.R."/>
            <person name="Malavazi I."/>
            <person name="Melin P."/>
            <person name="Meyer V."/>
            <person name="Mielnichuk N."/>
            <person name="Miskei M."/>
            <person name="Molnar A.P."/>
            <person name="Mule G."/>
            <person name="Ngan C.Y."/>
            <person name="Orejas M."/>
            <person name="Orosz E."/>
            <person name="Ouedraogo J.P."/>
            <person name="Overkamp K.M."/>
            <person name="Park H.-S."/>
            <person name="Perrone G."/>
            <person name="Piumi F."/>
            <person name="Punt P.J."/>
            <person name="Ram A.F."/>
            <person name="Ramon A."/>
            <person name="Rauscher S."/>
            <person name="Record E."/>
            <person name="Riano-Pachon D.M."/>
            <person name="Robert V."/>
            <person name="Roehrig J."/>
            <person name="Ruller R."/>
            <person name="Salamov A."/>
            <person name="Salih N.S."/>
            <person name="Samson R.A."/>
            <person name="Sandor E."/>
            <person name="Sanguinetti M."/>
            <person name="Schuetze T."/>
            <person name="Sepcic K."/>
            <person name="Shelest E."/>
            <person name="Sherlock G."/>
            <person name="Sophianopoulou V."/>
            <person name="Squina F.M."/>
            <person name="Sun H."/>
            <person name="Susca A."/>
            <person name="Todd R.B."/>
            <person name="Tsang A."/>
            <person name="Unkles S.E."/>
            <person name="van de Wiele N."/>
            <person name="van Rossen-Uffink D."/>
            <person name="Oliveira J.V."/>
            <person name="Vesth T.C."/>
            <person name="Visser J."/>
            <person name="Yu J.-H."/>
            <person name="Zhou M."/>
            <person name="Andersen M.R."/>
            <person name="Archer D.B."/>
            <person name="Baker S.E."/>
            <person name="Benoit I."/>
            <person name="Brakhage A.A."/>
            <person name="Braus G.H."/>
            <person name="Fischer R."/>
            <person name="Frisvad J.C."/>
            <person name="Goldman G.H."/>
            <person name="Houbraken J."/>
            <person name="Oakley B."/>
            <person name="Pocsi I."/>
            <person name="Scazzocchio C."/>
            <person name="Seiboth B."/>
            <person name="vanKuyk P.A."/>
            <person name="Wortman J."/>
            <person name="Dyer P.S."/>
            <person name="Grigoriev I.V."/>
        </authorList>
    </citation>
    <scope>NUCLEOTIDE SEQUENCE [LARGE SCALE GENOMIC DNA]</scope>
    <source>
        <strain evidence="8">CBS 506.65</strain>
    </source>
</reference>
<dbReference type="GO" id="GO:0030154">
    <property type="term" value="P:cell differentiation"/>
    <property type="evidence" value="ECO:0007669"/>
    <property type="project" value="TreeGrafter"/>
</dbReference>
<dbReference type="Gene3D" id="1.10.30.10">
    <property type="entry name" value="High mobility group box domain"/>
    <property type="match status" value="1"/>
</dbReference>